<dbReference type="AlphaFoldDB" id="A0A8S9NUB8"/>
<accession>A0A8S9NUB8</accession>
<evidence type="ECO:0000259" key="1">
    <source>
        <dbReference type="Pfam" id="PF13456"/>
    </source>
</evidence>
<dbReference type="Proteomes" id="UP000712600">
    <property type="component" value="Unassembled WGS sequence"/>
</dbReference>
<dbReference type="PANTHER" id="PTHR47074:SF49">
    <property type="entry name" value="POLYNUCLEOTIDYL TRANSFERASE, RIBONUCLEASE H-LIKE SUPERFAMILY PROTEIN"/>
    <property type="match status" value="1"/>
</dbReference>
<dbReference type="EMBL" id="QGKX02001621">
    <property type="protein sequence ID" value="KAF3504499.1"/>
    <property type="molecule type" value="Genomic_DNA"/>
</dbReference>
<organism evidence="2 3">
    <name type="scientific">Brassica cretica</name>
    <name type="common">Mustard</name>
    <dbReference type="NCBI Taxonomy" id="69181"/>
    <lineage>
        <taxon>Eukaryota</taxon>
        <taxon>Viridiplantae</taxon>
        <taxon>Streptophyta</taxon>
        <taxon>Embryophyta</taxon>
        <taxon>Tracheophyta</taxon>
        <taxon>Spermatophyta</taxon>
        <taxon>Magnoliopsida</taxon>
        <taxon>eudicotyledons</taxon>
        <taxon>Gunneridae</taxon>
        <taxon>Pentapetalae</taxon>
        <taxon>rosids</taxon>
        <taxon>malvids</taxon>
        <taxon>Brassicales</taxon>
        <taxon>Brassicaceae</taxon>
        <taxon>Brassiceae</taxon>
        <taxon>Brassica</taxon>
    </lineage>
</organism>
<dbReference type="PANTHER" id="PTHR47074">
    <property type="entry name" value="BNAC02G40300D PROTEIN"/>
    <property type="match status" value="1"/>
</dbReference>
<dbReference type="Pfam" id="PF13456">
    <property type="entry name" value="RVT_3"/>
    <property type="match status" value="2"/>
</dbReference>
<dbReference type="InterPro" id="IPR052929">
    <property type="entry name" value="RNase_H-like_EbsB-rel"/>
</dbReference>
<feature type="domain" description="RNase H type-1" evidence="1">
    <location>
        <begin position="33"/>
        <end position="136"/>
    </location>
</feature>
<name>A0A8S9NUB8_BRACR</name>
<evidence type="ECO:0000313" key="3">
    <source>
        <dbReference type="Proteomes" id="UP000712600"/>
    </source>
</evidence>
<proteinExistence type="predicted"/>
<reference evidence="2" key="1">
    <citation type="submission" date="2019-12" db="EMBL/GenBank/DDBJ databases">
        <title>Genome sequencing and annotation of Brassica cretica.</title>
        <authorList>
            <person name="Studholme D.J."/>
            <person name="Sarris P."/>
        </authorList>
    </citation>
    <scope>NUCLEOTIDE SEQUENCE</scope>
    <source>
        <strain evidence="2">PFS-109/04</strain>
        <tissue evidence="2">Leaf</tissue>
    </source>
</reference>
<sequence>MSRNGIWQIIPGNRRIEPDRLRSEEGNSTICHTDAAWDKTTSHAGLAWVFTNPSPFSDHQGSRVQSHVSSPIMAEALAVRSALQQAVLLDLTNTKIYSDNQTLIRVINNKLFDKEIYGVVHDITNLSALFVHLSFFSISKAENGKPIFGKIHSQNSINLENSHKRNTISTRIDYAQWNLEKQGQIIPGNRRIEPDRLRSEEGNSTICHTDAAWDKTTSHAGLAWVFTNPSPFSDHQGSRVQSHVSSPIMAEALAVRSALQQAVLLDLTNTKIYSDNQTLIRVINNELFDKEIYGVVHDITNLSALFVHLSFFSISRAENGKPIFGKIHSQNSINVMNFMG</sequence>
<dbReference type="CDD" id="cd06222">
    <property type="entry name" value="RNase_H_like"/>
    <property type="match status" value="2"/>
</dbReference>
<gene>
    <name evidence="2" type="ORF">F2Q69_00042637</name>
</gene>
<dbReference type="Gene3D" id="3.30.420.10">
    <property type="entry name" value="Ribonuclease H-like superfamily/Ribonuclease H"/>
    <property type="match status" value="2"/>
</dbReference>
<dbReference type="InterPro" id="IPR012337">
    <property type="entry name" value="RNaseH-like_sf"/>
</dbReference>
<dbReference type="SUPFAM" id="SSF53098">
    <property type="entry name" value="Ribonuclease H-like"/>
    <property type="match status" value="2"/>
</dbReference>
<dbReference type="InterPro" id="IPR002156">
    <property type="entry name" value="RNaseH_domain"/>
</dbReference>
<comment type="caution">
    <text evidence="2">The sequence shown here is derived from an EMBL/GenBank/DDBJ whole genome shotgun (WGS) entry which is preliminary data.</text>
</comment>
<dbReference type="GO" id="GO:0004523">
    <property type="term" value="F:RNA-DNA hybrid ribonuclease activity"/>
    <property type="evidence" value="ECO:0007669"/>
    <property type="project" value="InterPro"/>
</dbReference>
<feature type="domain" description="RNase H type-1" evidence="1">
    <location>
        <begin position="209"/>
        <end position="319"/>
    </location>
</feature>
<dbReference type="InterPro" id="IPR036397">
    <property type="entry name" value="RNaseH_sf"/>
</dbReference>
<protein>
    <recommendedName>
        <fullName evidence="1">RNase H type-1 domain-containing protein</fullName>
    </recommendedName>
</protein>
<dbReference type="InterPro" id="IPR044730">
    <property type="entry name" value="RNase_H-like_dom_plant"/>
</dbReference>
<evidence type="ECO:0000313" key="2">
    <source>
        <dbReference type="EMBL" id="KAF3504499.1"/>
    </source>
</evidence>
<dbReference type="GO" id="GO:0003676">
    <property type="term" value="F:nucleic acid binding"/>
    <property type="evidence" value="ECO:0007669"/>
    <property type="project" value="InterPro"/>
</dbReference>